<dbReference type="GO" id="GO:0016740">
    <property type="term" value="F:transferase activity"/>
    <property type="evidence" value="ECO:0007669"/>
    <property type="project" value="UniProtKB-KW"/>
</dbReference>
<accession>A0ABS2FC64</accession>
<evidence type="ECO:0000313" key="1">
    <source>
        <dbReference type="EMBL" id="MBM6818135.1"/>
    </source>
</evidence>
<keyword evidence="1" id="KW-0808">Transferase</keyword>
<dbReference type="SUPFAM" id="SSF53448">
    <property type="entry name" value="Nucleotide-diphospho-sugar transferases"/>
    <property type="match status" value="1"/>
</dbReference>
<dbReference type="Proteomes" id="UP000767334">
    <property type="component" value="Unassembled WGS sequence"/>
</dbReference>
<organism evidence="1 2">
    <name type="scientific">Clostridium saudiense</name>
    <dbReference type="NCBI Taxonomy" id="1414720"/>
    <lineage>
        <taxon>Bacteria</taxon>
        <taxon>Bacillati</taxon>
        <taxon>Bacillota</taxon>
        <taxon>Clostridia</taxon>
        <taxon>Eubacteriales</taxon>
        <taxon>Clostridiaceae</taxon>
        <taxon>Clostridium</taxon>
    </lineage>
</organism>
<dbReference type="EMBL" id="JACJLL010000007">
    <property type="protein sequence ID" value="MBM6818135.1"/>
    <property type="molecule type" value="Genomic_DNA"/>
</dbReference>
<comment type="caution">
    <text evidence="1">The sequence shown here is derived from an EMBL/GenBank/DDBJ whole genome shotgun (WGS) entry which is preliminary data.</text>
</comment>
<dbReference type="InterPro" id="IPR029044">
    <property type="entry name" value="Nucleotide-diphossugar_trans"/>
</dbReference>
<dbReference type="InterPro" id="IPR008441">
    <property type="entry name" value="AfumC-like_glycosyl_Trfase"/>
</dbReference>
<keyword evidence="2" id="KW-1185">Reference proteome</keyword>
<dbReference type="PANTHER" id="PTHR32385">
    <property type="entry name" value="MANNOSYL PHOSPHORYLINOSITOL CERAMIDE SYNTHASE"/>
    <property type="match status" value="1"/>
</dbReference>
<dbReference type="Gene3D" id="3.90.550.20">
    <property type="match status" value="1"/>
</dbReference>
<sequence length="244" mass="28437">MDKNEIPRIIHYCWFGGKEKPEIVKRCIKSWKDILVDYEIKEWNESNFDINSNLFVKQAYEAGKFAFVSDFVRVNALYNYGGIYLDTDVEVFKSFDDLLDNDSFWGFEEKNYIATSTIGCKKGNKLIKEFLSKYDDKKFIFENGQENLETNVSIVSEIISSLGVEMNNKYQKIEGLATFYPQEYFSPYDYINCYSKATSNTYAIHHFYKSWLPTSVKIKSVIKKVIAKFIGGERIAKLRNAISK</sequence>
<reference evidence="1 2" key="1">
    <citation type="journal article" date="2021" name="Sci. Rep.">
        <title>The distribution of antibiotic resistance genes in chicken gut microbiota commensals.</title>
        <authorList>
            <person name="Juricova H."/>
            <person name="Matiasovicova J."/>
            <person name="Kubasova T."/>
            <person name="Cejkova D."/>
            <person name="Rychlik I."/>
        </authorList>
    </citation>
    <scope>NUCLEOTIDE SEQUENCE [LARGE SCALE GENOMIC DNA]</scope>
    <source>
        <strain evidence="1 2">An435</strain>
    </source>
</reference>
<dbReference type="RefSeq" id="WP_148324184.1">
    <property type="nucleotide sequence ID" value="NZ_JACJLL010000007.1"/>
</dbReference>
<dbReference type="PANTHER" id="PTHR32385:SF15">
    <property type="entry name" value="INOSITOL PHOSPHOCERAMIDE MANNOSYLTRANSFERASE 1"/>
    <property type="match status" value="1"/>
</dbReference>
<protein>
    <submittedName>
        <fullName evidence="1">Glycosyl transferase</fullName>
    </submittedName>
</protein>
<proteinExistence type="predicted"/>
<evidence type="ECO:0000313" key="2">
    <source>
        <dbReference type="Proteomes" id="UP000767334"/>
    </source>
</evidence>
<gene>
    <name evidence="1" type="ORF">H6A19_02070</name>
</gene>
<dbReference type="InterPro" id="IPR051706">
    <property type="entry name" value="Glycosyltransferase_domain"/>
</dbReference>
<dbReference type="Pfam" id="PF05704">
    <property type="entry name" value="Caps_synth"/>
    <property type="match status" value="1"/>
</dbReference>
<name>A0ABS2FC64_9CLOT</name>